<keyword evidence="5" id="KW-0391">Immunity</keyword>
<dbReference type="CDD" id="cd00190">
    <property type="entry name" value="Tryp_SPc"/>
    <property type="match status" value="1"/>
</dbReference>
<keyword evidence="11" id="KW-1185">Reference proteome</keyword>
<reference evidence="11" key="1">
    <citation type="submission" date="2013-03" db="EMBL/GenBank/DDBJ databases">
        <title>The Genome Sequence of Anopheles epiroticus epiroticus2.</title>
        <authorList>
            <consortium name="The Broad Institute Genomics Platform"/>
            <person name="Neafsey D.E."/>
            <person name="Howell P."/>
            <person name="Walker B."/>
            <person name="Young S.K."/>
            <person name="Zeng Q."/>
            <person name="Gargeya S."/>
            <person name="Fitzgerald M."/>
            <person name="Haas B."/>
            <person name="Abouelleil A."/>
            <person name="Allen A.W."/>
            <person name="Alvarado L."/>
            <person name="Arachchi H.M."/>
            <person name="Berlin A.M."/>
            <person name="Chapman S.B."/>
            <person name="Gainer-Dewar J."/>
            <person name="Goldberg J."/>
            <person name="Griggs A."/>
            <person name="Gujja S."/>
            <person name="Hansen M."/>
            <person name="Howarth C."/>
            <person name="Imamovic A."/>
            <person name="Ireland A."/>
            <person name="Larimer J."/>
            <person name="McCowan C."/>
            <person name="Murphy C."/>
            <person name="Pearson M."/>
            <person name="Poon T.W."/>
            <person name="Priest M."/>
            <person name="Roberts A."/>
            <person name="Saif S."/>
            <person name="Shea T."/>
            <person name="Sisk P."/>
            <person name="Sykes S."/>
            <person name="Wortman J."/>
            <person name="Nusbaum C."/>
            <person name="Birren B."/>
        </authorList>
    </citation>
    <scope>NUCLEOTIDE SEQUENCE [LARGE SCALE GENOMIC DNA]</scope>
    <source>
        <strain evidence="11">Epiroticus2</strain>
    </source>
</reference>
<evidence type="ECO:0000313" key="11">
    <source>
        <dbReference type="Proteomes" id="UP000075885"/>
    </source>
</evidence>
<dbReference type="PRINTS" id="PR00722">
    <property type="entry name" value="CHYMOTRYPSIN"/>
</dbReference>
<sequence length="1305" mass="144709">MAAIGWTRSPTTINYLCGGSIITLKFVLTAAHCDVDYDNIPPDTVRLGDTHLQSAEDDEWVQQVPIARFIKHPQYRASRKYYDIALVELQNLVNPDDAVCVACVWREPEAPGGKLEAVGFGALGFGGKLSPTLQKVQLETLSTANSYMDWIEKEVNQSLSYKICTGVNMCHRKQSPLASASTVPKWPIARVGLLWEKEETDIYQCGGLLIDFQYVLTSADCVTSNRGSPKFVAASAEGMRVPIVGVFVHPQYVRAGASYDLALLKLSMYANLEETKPICPMIERRLKKTYRFPVGAGASTVARRFHLQYFNSSATNYVLQISSGELCSLANDANAIDLACVKRNFSLVPGTCKVDIGGPVLVAKEEDQFLVYGVISRQTQGCDSDVIFTELAPHFQWLESIVLPPDTVRLGDTNLESEEDDEWAQQIPIARFIKHPRYRESRKYYDIALVELEKRVYSNEAICVACVWREPEAPGGLMDAVGFGALGYGEKLSPTLQKVKLQALEPTVCVERIPTNLCTGVNVCDRIRHPSVIVTSERKWTSSRVGLLWKETETDIFQCGGLLIDYQYVITSADCVTSSRGPPRFVVSSVHSDRAPVEDVFVHPKYSKGQPYFDIAIVKLQKYANMEALQPVCPWLDQKPGDWREAPFLVGASIPAMRSYVEEFNISVKSIVQFHVNGATCKTEETFANNADLVCISNNATLIPGSCEVDYGGPVMTKMANGEEEQFKVHGIVSRLTQRCGSNVIFTRLEPHRQWLESIIFKQLHERLVFNVPPPEYIGRTSLKDCAKRFYSDVGEYTGFYGAFGGVRAYRGEFQHMVRTLTLQVAIGWTRASGKINYLCGGSLISNKFVLTAAHCAWDGDNLRPDTVRAGDTDLGSPEDDEYAQQIAIARLIVHPSYRGSRKYFDIALIELAEQVQFSEAVCPACLWLEKELPAGPMDAVGFGATGFGEALSPTLQRVVLNHLEREECNNRITVNRREMPQGFRADQFCATGSGMDTCEGDSGGPIGVKRLNVGGAVMPLVTGVVSFGTPCTAGSTGVYSKVSEFAEWIEQTTNLTQTYRACTEMFCIGRRKENINVKYESFYTKSRFGLLWNDMDSSANECGATLIDYQYLLTAASCVTTSKGYPKFIISKSGERAAITDVYVSPGYSAGRPENDIALLKIGQYANHTVYRPVCLWDQRVEGKFGYDPRFSGYGQEESYRLLDENLIVVARNGTGCEEELTRGTDLQCFHNDVALLPGVCRMDHGGPIFDNAIWGDPVNLYGIVSPLSKSCGANLFMTDVTPHIPWIEAIVVSKRNQYLVFSD</sequence>
<dbReference type="PROSITE" id="PS00134">
    <property type="entry name" value="TRYPSIN_HIS"/>
    <property type="match status" value="2"/>
</dbReference>
<accession>A0A182P9F3</accession>
<keyword evidence="7" id="KW-0325">Glycoprotein</keyword>
<evidence type="ECO:0000256" key="3">
    <source>
        <dbReference type="ARBA" id="ARBA00022588"/>
    </source>
</evidence>
<dbReference type="FunFam" id="2.40.10.10:FF:000028">
    <property type="entry name" value="Serine protease easter"/>
    <property type="match status" value="1"/>
</dbReference>
<evidence type="ECO:0000259" key="9">
    <source>
        <dbReference type="PROSITE" id="PS50240"/>
    </source>
</evidence>
<dbReference type="VEuPathDB" id="VectorBase:AEPI003558"/>
<dbReference type="InterPro" id="IPR051333">
    <property type="entry name" value="CLIP_Serine_Protease"/>
</dbReference>
<keyword evidence="4" id="KW-0732">Signal</keyword>
<dbReference type="Proteomes" id="UP000075885">
    <property type="component" value="Unassembled WGS sequence"/>
</dbReference>
<evidence type="ECO:0000256" key="2">
    <source>
        <dbReference type="ARBA" id="ARBA00022525"/>
    </source>
</evidence>
<dbReference type="PANTHER" id="PTHR24260:SF147">
    <property type="entry name" value="EG:BACR7A4.3 PROTEIN-RELATED"/>
    <property type="match status" value="1"/>
</dbReference>
<dbReference type="GO" id="GO:0005576">
    <property type="term" value="C:extracellular region"/>
    <property type="evidence" value="ECO:0007669"/>
    <property type="project" value="UniProtKB-SubCell"/>
</dbReference>
<feature type="domain" description="Peptidase S1" evidence="9">
    <location>
        <begin position="1"/>
        <end position="403"/>
    </location>
</feature>
<dbReference type="SUPFAM" id="SSF50494">
    <property type="entry name" value="Trypsin-like serine proteases"/>
    <property type="match status" value="6"/>
</dbReference>
<comment type="similarity">
    <text evidence="8">Belongs to the peptidase S1 family. CLIP subfamily.</text>
</comment>
<dbReference type="PANTHER" id="PTHR24260">
    <property type="match status" value="1"/>
</dbReference>
<keyword evidence="2" id="KW-0964">Secreted</keyword>
<dbReference type="InterPro" id="IPR043504">
    <property type="entry name" value="Peptidase_S1_PA_chymotrypsin"/>
</dbReference>
<proteinExistence type="inferred from homology"/>
<organism evidence="10 11">
    <name type="scientific">Anopheles epiroticus</name>
    <dbReference type="NCBI Taxonomy" id="199890"/>
    <lineage>
        <taxon>Eukaryota</taxon>
        <taxon>Metazoa</taxon>
        <taxon>Ecdysozoa</taxon>
        <taxon>Arthropoda</taxon>
        <taxon>Hexapoda</taxon>
        <taxon>Insecta</taxon>
        <taxon>Pterygota</taxon>
        <taxon>Neoptera</taxon>
        <taxon>Endopterygota</taxon>
        <taxon>Diptera</taxon>
        <taxon>Nematocera</taxon>
        <taxon>Culicoidea</taxon>
        <taxon>Culicidae</taxon>
        <taxon>Anophelinae</taxon>
        <taxon>Anopheles</taxon>
    </lineage>
</organism>
<dbReference type="InterPro" id="IPR018114">
    <property type="entry name" value="TRYPSIN_HIS"/>
</dbReference>
<protein>
    <recommendedName>
        <fullName evidence="9">Peptidase S1 domain-containing protein</fullName>
    </recommendedName>
</protein>
<comment type="subcellular location">
    <subcellularLocation>
        <location evidence="1">Secreted</location>
    </subcellularLocation>
</comment>
<dbReference type="SMART" id="SM00020">
    <property type="entry name" value="Tryp_SPc"/>
    <property type="match status" value="4"/>
</dbReference>
<dbReference type="Pfam" id="PF00089">
    <property type="entry name" value="Trypsin"/>
    <property type="match status" value="6"/>
</dbReference>
<evidence type="ECO:0000256" key="1">
    <source>
        <dbReference type="ARBA" id="ARBA00004613"/>
    </source>
</evidence>
<dbReference type="STRING" id="199890.A0A182P9F3"/>
<dbReference type="PROSITE" id="PS50240">
    <property type="entry name" value="TRYPSIN_DOM"/>
    <property type="match status" value="4"/>
</dbReference>
<evidence type="ECO:0000313" key="10">
    <source>
        <dbReference type="EnsemblMetazoa" id="AEPI003558-PA"/>
    </source>
</evidence>
<dbReference type="GO" id="GO:0045087">
    <property type="term" value="P:innate immune response"/>
    <property type="evidence" value="ECO:0007669"/>
    <property type="project" value="UniProtKB-KW"/>
</dbReference>
<dbReference type="EnsemblMetazoa" id="AEPI003558-RA">
    <property type="protein sequence ID" value="AEPI003558-PA"/>
    <property type="gene ID" value="AEPI003558"/>
</dbReference>
<evidence type="ECO:0000256" key="7">
    <source>
        <dbReference type="ARBA" id="ARBA00023180"/>
    </source>
</evidence>
<dbReference type="InterPro" id="IPR001254">
    <property type="entry name" value="Trypsin_dom"/>
</dbReference>
<name>A0A182P9F3_9DIPT</name>
<keyword evidence="3" id="KW-0399">Innate immunity</keyword>
<dbReference type="InterPro" id="IPR001314">
    <property type="entry name" value="Peptidase_S1A"/>
</dbReference>
<feature type="domain" description="Peptidase S1" evidence="9">
    <location>
        <begin position="1103"/>
        <end position="1294"/>
    </location>
</feature>
<feature type="domain" description="Peptidase S1" evidence="9">
    <location>
        <begin position="517"/>
        <end position="761"/>
    </location>
</feature>
<evidence type="ECO:0000256" key="6">
    <source>
        <dbReference type="ARBA" id="ARBA00023157"/>
    </source>
</evidence>
<keyword evidence="6" id="KW-1015">Disulfide bond</keyword>
<evidence type="ECO:0000256" key="5">
    <source>
        <dbReference type="ARBA" id="ARBA00022859"/>
    </source>
</evidence>
<dbReference type="GO" id="GO:0006508">
    <property type="term" value="P:proteolysis"/>
    <property type="evidence" value="ECO:0007669"/>
    <property type="project" value="InterPro"/>
</dbReference>
<feature type="domain" description="Peptidase S1" evidence="9">
    <location>
        <begin position="803"/>
        <end position="1055"/>
    </location>
</feature>
<dbReference type="GO" id="GO:0004252">
    <property type="term" value="F:serine-type endopeptidase activity"/>
    <property type="evidence" value="ECO:0007669"/>
    <property type="project" value="InterPro"/>
</dbReference>
<reference evidence="10" key="2">
    <citation type="submission" date="2020-05" db="UniProtKB">
        <authorList>
            <consortium name="EnsemblMetazoa"/>
        </authorList>
    </citation>
    <scope>IDENTIFICATION</scope>
    <source>
        <strain evidence="10">Epiroticus2</strain>
    </source>
</reference>
<evidence type="ECO:0000256" key="8">
    <source>
        <dbReference type="ARBA" id="ARBA00024195"/>
    </source>
</evidence>
<dbReference type="InterPro" id="IPR009003">
    <property type="entry name" value="Peptidase_S1_PA"/>
</dbReference>
<dbReference type="Gene3D" id="2.40.10.10">
    <property type="entry name" value="Trypsin-like serine proteases"/>
    <property type="match status" value="7"/>
</dbReference>
<evidence type="ECO:0000256" key="4">
    <source>
        <dbReference type="ARBA" id="ARBA00022729"/>
    </source>
</evidence>